<dbReference type="AlphaFoldDB" id="C6BXH2"/>
<dbReference type="SUPFAM" id="SSF52540">
    <property type="entry name" value="P-loop containing nucleoside triphosphate hydrolases"/>
    <property type="match status" value="1"/>
</dbReference>
<dbReference type="InterPro" id="IPR027417">
    <property type="entry name" value="P-loop_NTPase"/>
</dbReference>
<protein>
    <submittedName>
        <fullName evidence="2">AAA ATPase</fullName>
    </submittedName>
</protein>
<reference evidence="2 3" key="1">
    <citation type="submission" date="2009-06" db="EMBL/GenBank/DDBJ databases">
        <title>Complete sequence of Desulfovibrio salexigens DSM 2638.</title>
        <authorList>
            <consortium name="US DOE Joint Genome Institute"/>
            <person name="Lucas S."/>
            <person name="Copeland A."/>
            <person name="Lapidus A."/>
            <person name="Glavina del Rio T."/>
            <person name="Tice H."/>
            <person name="Bruce D."/>
            <person name="Goodwin L."/>
            <person name="Pitluck S."/>
            <person name="Munk A.C."/>
            <person name="Brettin T."/>
            <person name="Detter J.C."/>
            <person name="Han C."/>
            <person name="Tapia R."/>
            <person name="Larimer F."/>
            <person name="Land M."/>
            <person name="Hauser L."/>
            <person name="Kyrpides N."/>
            <person name="Anderson I."/>
            <person name="Wall J.D."/>
            <person name="Arkin A.P."/>
            <person name="Dehal P."/>
            <person name="Chivian D."/>
            <person name="Giles B."/>
            <person name="Hazen T.C."/>
        </authorList>
    </citation>
    <scope>NUCLEOTIDE SEQUENCE [LARGE SCALE GENOMIC DNA]</scope>
    <source>
        <strain evidence="3">ATCC 14822 / DSM 2638 / NCIMB 8403 / VKM B-1763</strain>
    </source>
</reference>
<keyword evidence="3" id="KW-1185">Reference proteome</keyword>
<dbReference type="PANTHER" id="PTHR35894:SF1">
    <property type="entry name" value="PHOSPHORIBULOKINASE _ URIDINE KINASE FAMILY"/>
    <property type="match status" value="1"/>
</dbReference>
<organism evidence="2 3">
    <name type="scientific">Maridesulfovibrio salexigens (strain ATCC 14822 / DSM 2638 / NCIMB 8403 / VKM B-1763)</name>
    <name type="common">Desulfovibrio salexigens</name>
    <dbReference type="NCBI Taxonomy" id="526222"/>
    <lineage>
        <taxon>Bacteria</taxon>
        <taxon>Pseudomonadati</taxon>
        <taxon>Thermodesulfobacteriota</taxon>
        <taxon>Desulfovibrionia</taxon>
        <taxon>Desulfovibrionales</taxon>
        <taxon>Desulfovibrionaceae</taxon>
        <taxon>Maridesulfovibrio</taxon>
    </lineage>
</organism>
<dbReference type="GO" id="GO:0016887">
    <property type="term" value="F:ATP hydrolysis activity"/>
    <property type="evidence" value="ECO:0007669"/>
    <property type="project" value="InterPro"/>
</dbReference>
<dbReference type="PRINTS" id="PR00364">
    <property type="entry name" value="DISEASERSIST"/>
</dbReference>
<dbReference type="Pfam" id="PF13401">
    <property type="entry name" value="AAA_22"/>
    <property type="match status" value="1"/>
</dbReference>
<dbReference type="KEGG" id="dsa:Desal_2422"/>
<dbReference type="OrthoDB" id="9779230at2"/>
<dbReference type="Gene3D" id="3.40.50.300">
    <property type="entry name" value="P-loop containing nucleotide triphosphate hydrolases"/>
    <property type="match status" value="1"/>
</dbReference>
<sequence length="326" mass="36724">MYLEFYGLNEKPFNILPDPEFFYLSQWHQQALTHIDYGLMNGDSLILLTGDAGTGKTSIIYKLVVEHSEEIIVGVIFNSAVGGDYIVEMILTELEGELPPNPTPASCLDALQQHLLDIYTNSDKRVLLILDEAQNLSDEALEQVRMISNLQAGKDNLISILMVGQTGFRDRLRKARYSQIVQRIVVSAHLSRLREQEAKEYIYYRLRQGGAEDPFTIFTEEAIMKINEYSHGIPRNINVLCEGSLIFGFADDIKPVSADVVDSFARERIGDGLLPVAESPTPCDEEEIGRYINDLEKRIASLESSMGIVKRTLVKIIKKLKILSLK</sequence>
<dbReference type="RefSeq" id="WP_015852294.1">
    <property type="nucleotide sequence ID" value="NC_012881.1"/>
</dbReference>
<name>C6BXH2_MARSD</name>
<dbReference type="eggNOG" id="COG3267">
    <property type="taxonomic scope" value="Bacteria"/>
</dbReference>
<dbReference type="InterPro" id="IPR049945">
    <property type="entry name" value="AAA_22"/>
</dbReference>
<dbReference type="STRING" id="526222.Desal_2422"/>
<accession>C6BXH2</accession>
<dbReference type="HOGENOM" id="CLU_024125_0_0_7"/>
<dbReference type="InterPro" id="IPR003593">
    <property type="entry name" value="AAA+_ATPase"/>
</dbReference>
<dbReference type="SMART" id="SM00382">
    <property type="entry name" value="AAA"/>
    <property type="match status" value="1"/>
</dbReference>
<evidence type="ECO:0000313" key="2">
    <source>
        <dbReference type="EMBL" id="ACS80478.1"/>
    </source>
</evidence>
<dbReference type="PANTHER" id="PTHR35894">
    <property type="entry name" value="GENERAL SECRETION PATHWAY PROTEIN A-RELATED"/>
    <property type="match status" value="1"/>
</dbReference>
<dbReference type="Proteomes" id="UP000002601">
    <property type="component" value="Chromosome"/>
</dbReference>
<gene>
    <name evidence="2" type="ordered locus">Desal_2422</name>
</gene>
<dbReference type="InterPro" id="IPR052026">
    <property type="entry name" value="ExeA_AAA_ATPase_DNA-bind"/>
</dbReference>
<feature type="domain" description="AAA+ ATPase" evidence="1">
    <location>
        <begin position="42"/>
        <end position="187"/>
    </location>
</feature>
<evidence type="ECO:0000259" key="1">
    <source>
        <dbReference type="SMART" id="SM00382"/>
    </source>
</evidence>
<proteinExistence type="predicted"/>
<evidence type="ECO:0000313" key="3">
    <source>
        <dbReference type="Proteomes" id="UP000002601"/>
    </source>
</evidence>
<dbReference type="EMBL" id="CP001649">
    <property type="protein sequence ID" value="ACS80478.1"/>
    <property type="molecule type" value="Genomic_DNA"/>
</dbReference>